<reference evidence="2" key="1">
    <citation type="submission" date="2018-05" db="EMBL/GenBank/DDBJ databases">
        <title>Pedobacter paludis sp. nov., isolated from wetland soil.</title>
        <authorList>
            <person name="Zhang Y."/>
        </authorList>
    </citation>
    <scope>NUCLEOTIDE SEQUENCE [LARGE SCALE GENOMIC DNA]</scope>
    <source>
        <strain evidence="2">R-8</strain>
    </source>
</reference>
<organism evidence="1 2">
    <name type="scientific">Pedobacter paludis</name>
    <dbReference type="NCBI Taxonomy" id="2203212"/>
    <lineage>
        <taxon>Bacteria</taxon>
        <taxon>Pseudomonadati</taxon>
        <taxon>Bacteroidota</taxon>
        <taxon>Sphingobacteriia</taxon>
        <taxon>Sphingobacteriales</taxon>
        <taxon>Sphingobacteriaceae</taxon>
        <taxon>Pedobacter</taxon>
    </lineage>
</organism>
<comment type="caution">
    <text evidence="1">The sequence shown here is derived from an EMBL/GenBank/DDBJ whole genome shotgun (WGS) entry which is preliminary data.</text>
</comment>
<protein>
    <submittedName>
        <fullName evidence="1">Uncharacterized protein</fullName>
    </submittedName>
</protein>
<accession>A0A317EYY3</accession>
<dbReference type="Proteomes" id="UP000245391">
    <property type="component" value="Unassembled WGS sequence"/>
</dbReference>
<keyword evidence="2" id="KW-1185">Reference proteome</keyword>
<proteinExistence type="predicted"/>
<dbReference type="EMBL" id="QGNY01000007">
    <property type="protein sequence ID" value="PWS30448.1"/>
    <property type="molecule type" value="Genomic_DNA"/>
</dbReference>
<gene>
    <name evidence="1" type="ORF">DF947_18685</name>
</gene>
<sequence>MPNLKTQIMKINYSYLLVFALPVLMMCRNSSENENMEKLTQLPPNSDCFMAVDGKDSAFLKINTTGKNAVNGHLSILYANTKEMRVNLPVATKGIRFLSLTGFARTNLQMPFLPIHWRC</sequence>
<dbReference type="AlphaFoldDB" id="A0A317EYY3"/>
<evidence type="ECO:0000313" key="1">
    <source>
        <dbReference type="EMBL" id="PWS30448.1"/>
    </source>
</evidence>
<name>A0A317EYY3_9SPHI</name>
<evidence type="ECO:0000313" key="2">
    <source>
        <dbReference type="Proteomes" id="UP000245391"/>
    </source>
</evidence>